<keyword evidence="3" id="KW-0812">Transmembrane</keyword>
<dbReference type="Gene3D" id="2.40.260.10">
    <property type="entry name" value="Sortase"/>
    <property type="match status" value="1"/>
</dbReference>
<feature type="transmembrane region" description="Helical" evidence="3">
    <location>
        <begin position="22"/>
        <end position="47"/>
    </location>
</feature>
<keyword evidence="3" id="KW-0472">Membrane</keyword>
<sequence length="261" mass="28515">MAGRVCVVRHGRLRRRAVVRRVVWSAGEVLVTVGAVLALLVVHQVWWTNREARASAEREVRALERDWGDQKDRGEQGDGPHTRGSTAASDGSRTTVPPAPADPRTPSTKATRTRPYAVLSIPRLHLRVPVAEGVARRGVLDQGWVGHYPRTQQPGEAGNVGLAGHRNTHGEPFRRLDRLGAGDVVRIETRTAVHTYAVDRVLPRTTPGDGGVLAPVPRSGVVPGYGYTTPGRYLTLTTCTPQFTSTYRLVVWAKLVSVRGR</sequence>
<keyword evidence="5" id="KW-1185">Reference proteome</keyword>
<dbReference type="InterPro" id="IPR005754">
    <property type="entry name" value="Sortase"/>
</dbReference>
<evidence type="ECO:0000256" key="3">
    <source>
        <dbReference type="SAM" id="Phobius"/>
    </source>
</evidence>
<feature type="region of interest" description="Disordered" evidence="2">
    <location>
        <begin position="65"/>
        <end position="114"/>
    </location>
</feature>
<name>A0ABZ1IWD3_9ACTN</name>
<protein>
    <submittedName>
        <fullName evidence="4">Class E sortase</fullName>
    </submittedName>
</protein>
<accession>A0ABZ1IWD3</accession>
<evidence type="ECO:0000313" key="4">
    <source>
        <dbReference type="EMBL" id="WTO83263.1"/>
    </source>
</evidence>
<evidence type="ECO:0000256" key="1">
    <source>
        <dbReference type="ARBA" id="ARBA00022801"/>
    </source>
</evidence>
<reference evidence="4 5" key="1">
    <citation type="submission" date="2022-10" db="EMBL/GenBank/DDBJ databases">
        <title>The complete genomes of actinobacterial strains from the NBC collection.</title>
        <authorList>
            <person name="Joergensen T.S."/>
            <person name="Alvarez Arevalo M."/>
            <person name="Sterndorff E.B."/>
            <person name="Faurdal D."/>
            <person name="Vuksanovic O."/>
            <person name="Mourched A.-S."/>
            <person name="Charusanti P."/>
            <person name="Shaw S."/>
            <person name="Blin K."/>
            <person name="Weber T."/>
        </authorList>
    </citation>
    <scope>NUCLEOTIDE SEQUENCE [LARGE SCALE GENOMIC DNA]</scope>
    <source>
        <strain evidence="4 5">NBC_00206</strain>
    </source>
</reference>
<evidence type="ECO:0000313" key="5">
    <source>
        <dbReference type="Proteomes" id="UP001622690"/>
    </source>
</evidence>
<feature type="compositionally biased region" description="Polar residues" evidence="2">
    <location>
        <begin position="83"/>
        <end position="95"/>
    </location>
</feature>
<feature type="compositionally biased region" description="Basic and acidic residues" evidence="2">
    <location>
        <begin position="65"/>
        <end position="81"/>
    </location>
</feature>
<keyword evidence="1" id="KW-0378">Hydrolase</keyword>
<dbReference type="InterPro" id="IPR042003">
    <property type="entry name" value="Sortase_E"/>
</dbReference>
<dbReference type="NCBIfam" id="NF033747">
    <property type="entry name" value="class_E_sortase"/>
    <property type="match status" value="1"/>
</dbReference>
<gene>
    <name evidence="4" type="ORF">OHU27_12840</name>
</gene>
<proteinExistence type="predicted"/>
<dbReference type="RefSeq" id="WP_406257666.1">
    <property type="nucleotide sequence ID" value="NZ_CP108125.1"/>
</dbReference>
<dbReference type="InterPro" id="IPR023365">
    <property type="entry name" value="Sortase_dom-sf"/>
</dbReference>
<keyword evidence="3" id="KW-1133">Transmembrane helix</keyword>
<dbReference type="CDD" id="cd05830">
    <property type="entry name" value="Sortase_E"/>
    <property type="match status" value="1"/>
</dbReference>
<dbReference type="InterPro" id="IPR053465">
    <property type="entry name" value="Sortase_Class_E"/>
</dbReference>
<dbReference type="Proteomes" id="UP001622690">
    <property type="component" value="Chromosome"/>
</dbReference>
<organism evidence="4 5">
    <name type="scientific">Streptomyces nigra</name>
    <dbReference type="NCBI Taxonomy" id="1827580"/>
    <lineage>
        <taxon>Bacteria</taxon>
        <taxon>Bacillati</taxon>
        <taxon>Actinomycetota</taxon>
        <taxon>Actinomycetes</taxon>
        <taxon>Kitasatosporales</taxon>
        <taxon>Streptomycetaceae</taxon>
        <taxon>Streptomyces</taxon>
    </lineage>
</organism>
<dbReference type="EMBL" id="CP108125">
    <property type="protein sequence ID" value="WTO83263.1"/>
    <property type="molecule type" value="Genomic_DNA"/>
</dbReference>
<dbReference type="Pfam" id="PF04203">
    <property type="entry name" value="Sortase"/>
    <property type="match status" value="1"/>
</dbReference>
<dbReference type="SUPFAM" id="SSF63817">
    <property type="entry name" value="Sortase"/>
    <property type="match status" value="1"/>
</dbReference>
<evidence type="ECO:0000256" key="2">
    <source>
        <dbReference type="SAM" id="MobiDB-lite"/>
    </source>
</evidence>